<name>V6LHA9_9EUKA</name>
<proteinExistence type="predicted"/>
<dbReference type="EMBL" id="KI546135">
    <property type="protein sequence ID" value="EST43668.1"/>
    <property type="molecule type" value="Genomic_DNA"/>
</dbReference>
<protein>
    <submittedName>
        <fullName evidence="1">Uncharacterized protein</fullName>
    </submittedName>
</protein>
<sequence length="258" mass="27888">MYSIWNVDQSHSADFSPPNCSSPRSGSCATYTTAVCMMSRNCACASARVATLRPRSRAAWRAKQSSRKAQYSATLSLPGASTSMRMMSSSAPCSASPGSSTCALVVQSLTLPGRQKASSCAWVSAASVVSATARTTGTSWQGCSSKESRRTWSVANACASCTWYGGRVASRWPSRNLEMYWYRDSSGSTTTSRKPRPSRYGQSAGLTRMVSAAGQVSLSQTQRRNTRCRNSQVQSFSIYLELYNTFIQLLTGPKISNT</sequence>
<reference evidence="1" key="1">
    <citation type="journal article" date="2014" name="PLoS Genet.">
        <title>The Genome of Spironucleus salmonicida Highlights a Fish Pathogen Adapted to Fluctuating Environments.</title>
        <authorList>
            <person name="Xu F."/>
            <person name="Jerlstrom-Hultqvist J."/>
            <person name="Einarsson E."/>
            <person name="Astvaldsson A."/>
            <person name="Svard S.G."/>
            <person name="Andersson J.O."/>
        </authorList>
    </citation>
    <scope>NUCLEOTIDE SEQUENCE</scope>
</reference>
<dbReference type="AlphaFoldDB" id="V6LHA9"/>
<organism evidence="1">
    <name type="scientific">Spironucleus salmonicida</name>
    <dbReference type="NCBI Taxonomy" id="348837"/>
    <lineage>
        <taxon>Eukaryota</taxon>
        <taxon>Metamonada</taxon>
        <taxon>Diplomonadida</taxon>
        <taxon>Hexamitidae</taxon>
        <taxon>Hexamitinae</taxon>
        <taxon>Spironucleus</taxon>
    </lineage>
</organism>
<accession>V6LHA9</accession>
<gene>
    <name evidence="1" type="ORF">SS50377_16711</name>
</gene>
<evidence type="ECO:0000313" key="1">
    <source>
        <dbReference type="EMBL" id="EST43668.1"/>
    </source>
</evidence>